<dbReference type="EMBL" id="QXFT01002684">
    <property type="protein sequence ID" value="KAE9294567.1"/>
    <property type="molecule type" value="Genomic_DNA"/>
</dbReference>
<evidence type="ECO:0000313" key="3">
    <source>
        <dbReference type="Proteomes" id="UP000434957"/>
    </source>
</evidence>
<gene>
    <name evidence="2" type="ORF">PR003_g24227</name>
</gene>
<evidence type="ECO:0000313" key="2">
    <source>
        <dbReference type="EMBL" id="KAE9294567.1"/>
    </source>
</evidence>
<reference evidence="2 3" key="1">
    <citation type="submission" date="2018-08" db="EMBL/GenBank/DDBJ databases">
        <title>Genomic investigation of the strawberry pathogen Phytophthora fragariae indicates pathogenicity is determined by transcriptional variation in three key races.</title>
        <authorList>
            <person name="Adams T.M."/>
            <person name="Armitage A.D."/>
            <person name="Sobczyk M.K."/>
            <person name="Bates H.J."/>
            <person name="Dunwell J.M."/>
            <person name="Nellist C.F."/>
            <person name="Harrison R.J."/>
        </authorList>
    </citation>
    <scope>NUCLEOTIDE SEQUENCE [LARGE SCALE GENOMIC DNA]</scope>
    <source>
        <strain evidence="2 3">SCRP333</strain>
    </source>
</reference>
<accession>A0A6A4CYI5</accession>
<proteinExistence type="predicted"/>
<evidence type="ECO:0000256" key="1">
    <source>
        <dbReference type="SAM" id="MobiDB-lite"/>
    </source>
</evidence>
<sequence length="103" mass="10794">MAVAATAPIAPVTWDAPLEPDAPLELDPEVFFDVDFFEVDLSEVEDESDDSDESVVEVVESPAVVMPVELDEPTDVSTSVLPAAPMVAVEASAPEPAPAVVSE</sequence>
<dbReference type="Proteomes" id="UP000434957">
    <property type="component" value="Unassembled WGS sequence"/>
</dbReference>
<feature type="region of interest" description="Disordered" evidence="1">
    <location>
        <begin position="1"/>
        <end position="21"/>
    </location>
</feature>
<organism evidence="2 3">
    <name type="scientific">Phytophthora rubi</name>
    <dbReference type="NCBI Taxonomy" id="129364"/>
    <lineage>
        <taxon>Eukaryota</taxon>
        <taxon>Sar</taxon>
        <taxon>Stramenopiles</taxon>
        <taxon>Oomycota</taxon>
        <taxon>Peronosporomycetes</taxon>
        <taxon>Peronosporales</taxon>
        <taxon>Peronosporaceae</taxon>
        <taxon>Phytophthora</taxon>
    </lineage>
</organism>
<dbReference type="AlphaFoldDB" id="A0A6A4CYI5"/>
<protein>
    <submittedName>
        <fullName evidence="2">Uncharacterized protein</fullName>
    </submittedName>
</protein>
<keyword evidence="3" id="KW-1185">Reference proteome</keyword>
<name>A0A6A4CYI5_9STRA</name>
<comment type="caution">
    <text evidence="2">The sequence shown here is derived from an EMBL/GenBank/DDBJ whole genome shotgun (WGS) entry which is preliminary data.</text>
</comment>